<comment type="cofactor">
    <cofactor evidence="1 14">
        <name>FAD</name>
        <dbReference type="ChEBI" id="CHEBI:57692"/>
    </cofactor>
</comment>
<comment type="cofactor">
    <cofactor evidence="12">
        <name>[2Fe-2S] cluster</name>
        <dbReference type="ChEBI" id="CHEBI:190135"/>
    </cofactor>
</comment>
<keyword evidence="10 15" id="KW-0411">Iron-sulfur</keyword>
<feature type="binding site" evidence="15">
    <location>
        <position position="21"/>
    </location>
    <ligand>
        <name>[2Fe-2S] cluster</name>
        <dbReference type="ChEBI" id="CHEBI:190135"/>
        <label>1</label>
    </ligand>
</feature>
<evidence type="ECO:0008006" key="20">
    <source>
        <dbReference type="Google" id="ProtNLM"/>
    </source>
</evidence>
<dbReference type="InterPro" id="IPR002346">
    <property type="entry name" value="Mopterin_DH_FAD-bd"/>
</dbReference>
<evidence type="ECO:0000256" key="1">
    <source>
        <dbReference type="ARBA" id="ARBA00001974"/>
    </source>
</evidence>
<dbReference type="InterPro" id="IPR037165">
    <property type="entry name" value="AldOxase/xan_DH_Mopterin-bd_sf"/>
</dbReference>
<feature type="non-terminal residue" evidence="18">
    <location>
        <position position="1387"/>
    </location>
</feature>
<dbReference type="SUPFAM" id="SSF56003">
    <property type="entry name" value="Molybdenum cofactor-binding domain"/>
    <property type="match status" value="1"/>
</dbReference>
<dbReference type="GO" id="GO:0051537">
    <property type="term" value="F:2 iron, 2 sulfur cluster binding"/>
    <property type="evidence" value="ECO:0007669"/>
    <property type="project" value="UniProtKB-KW"/>
</dbReference>
<evidence type="ECO:0000256" key="11">
    <source>
        <dbReference type="ARBA" id="ARBA00023027"/>
    </source>
</evidence>
<dbReference type="InterPro" id="IPR036856">
    <property type="entry name" value="Ald_Oxase/Xan_DH_a/b_sf"/>
</dbReference>
<feature type="binding site" evidence="14">
    <location>
        <position position="839"/>
    </location>
    <ligand>
        <name>substrate</name>
    </ligand>
</feature>
<dbReference type="Pfam" id="PF01799">
    <property type="entry name" value="Fer2_2"/>
    <property type="match status" value="1"/>
</dbReference>
<dbReference type="GeneID" id="7195734"/>
<keyword evidence="19" id="KW-1185">Reference proteome</keyword>
<feature type="active site" description="Proton acceptor" evidence="13">
    <location>
        <position position="1331"/>
    </location>
</feature>
<dbReference type="InterPro" id="IPR036010">
    <property type="entry name" value="2Fe-2S_ferredoxin-like_sf"/>
</dbReference>
<dbReference type="Gene3D" id="3.30.365.10">
    <property type="entry name" value="Aldehyde oxidase/xanthine dehydrogenase, molybdopterin binding domain"/>
    <property type="match status" value="4"/>
</dbReference>
<keyword evidence="4" id="KW-0285">Flavoprotein</keyword>
<dbReference type="FunFam" id="3.30.365.10:FF:000004">
    <property type="entry name" value="Xanthine dehydrogenase oxidase"/>
    <property type="match status" value="1"/>
</dbReference>
<keyword evidence="7 14" id="KW-0274">FAD</keyword>
<feature type="binding site" evidence="15">
    <location>
        <position position="26"/>
    </location>
    <ligand>
        <name>[2Fe-2S] cluster</name>
        <dbReference type="ChEBI" id="CHEBI:190135"/>
        <label>1</label>
    </ligand>
</feature>
<dbReference type="Pfam" id="PF20256">
    <property type="entry name" value="MoCoBD_2"/>
    <property type="match status" value="1"/>
</dbReference>
<dbReference type="InterPro" id="IPR046867">
    <property type="entry name" value="AldOxase/xan_DH_MoCoBD2"/>
</dbReference>
<evidence type="ECO:0000313" key="19">
    <source>
        <dbReference type="Proteomes" id="UP000000759"/>
    </source>
</evidence>
<evidence type="ECO:0000256" key="2">
    <source>
        <dbReference type="ARBA" id="ARBA00006849"/>
    </source>
</evidence>
<feature type="non-terminal residue" evidence="18">
    <location>
        <position position="1"/>
    </location>
</feature>
<feature type="binding site" evidence="15">
    <location>
        <position position="804"/>
    </location>
    <ligand>
        <name>Mo-molybdopterin</name>
        <dbReference type="ChEBI" id="CHEBI:71302"/>
    </ligand>
    <ligandPart>
        <name>Mo</name>
        <dbReference type="ChEBI" id="CHEBI:28685"/>
    </ligandPart>
</feature>
<keyword evidence="11" id="KW-0520">NAD</keyword>
<dbReference type="Gene3D" id="3.30.465.10">
    <property type="match status" value="1"/>
</dbReference>
<keyword evidence="5 15" id="KW-0001">2Fe-2S</keyword>
<protein>
    <recommendedName>
        <fullName evidence="20">Xanthine dehydrogenase</fullName>
    </recommendedName>
</protein>
<evidence type="ECO:0000256" key="10">
    <source>
        <dbReference type="ARBA" id="ARBA00023014"/>
    </source>
</evidence>
<dbReference type="Gene3D" id="3.90.1170.50">
    <property type="entry name" value="Aldehyde oxidase/xanthine dehydrogenase, a/b hammerhead"/>
    <property type="match status" value="1"/>
</dbReference>
<evidence type="ECO:0000256" key="4">
    <source>
        <dbReference type="ARBA" id="ARBA00022630"/>
    </source>
</evidence>
<dbReference type="InParanoid" id="B7GAV1"/>
<dbReference type="InterPro" id="IPR016208">
    <property type="entry name" value="Ald_Oxase/xanthine_DH-like"/>
</dbReference>
<dbReference type="InterPro" id="IPR016166">
    <property type="entry name" value="FAD-bd_PCMH"/>
</dbReference>
<dbReference type="InterPro" id="IPR000674">
    <property type="entry name" value="Ald_Oxase/Xan_DH_a/b"/>
</dbReference>
<dbReference type="Pfam" id="PF02738">
    <property type="entry name" value="MoCoBD_1"/>
    <property type="match status" value="1"/>
</dbReference>
<feature type="binding site" evidence="15">
    <location>
        <position position="51"/>
    </location>
    <ligand>
        <name>[2Fe-2S] cluster</name>
        <dbReference type="ChEBI" id="CHEBI:190135"/>
        <label>1</label>
    </ligand>
</feature>
<feature type="binding site" evidence="15">
    <location>
        <position position="92"/>
    </location>
    <ligand>
        <name>[2Fe-2S] cluster</name>
        <dbReference type="ChEBI" id="CHEBI:190135"/>
        <label>2</label>
    </ligand>
</feature>
<evidence type="ECO:0000256" key="7">
    <source>
        <dbReference type="ARBA" id="ARBA00022827"/>
    </source>
</evidence>
<dbReference type="STRING" id="556484.B7GAV1"/>
<dbReference type="OrthoDB" id="8300278at2759"/>
<evidence type="ECO:0000256" key="12">
    <source>
        <dbReference type="ARBA" id="ARBA00034078"/>
    </source>
</evidence>
<comment type="cofactor">
    <cofactor evidence="15">
        <name>Mo-molybdopterin</name>
        <dbReference type="ChEBI" id="CHEBI:71302"/>
    </cofactor>
    <text evidence="15">Binds 1 Mo-molybdopterin (Mo-MPT) cofactor per subunit.</text>
</comment>
<dbReference type="InterPro" id="IPR001041">
    <property type="entry name" value="2Fe-2S_ferredoxin-type"/>
</dbReference>
<dbReference type="SUPFAM" id="SSF55447">
    <property type="entry name" value="CO dehydrogenase flavoprotein C-terminal domain-like"/>
    <property type="match status" value="1"/>
</dbReference>
<evidence type="ECO:0000256" key="5">
    <source>
        <dbReference type="ARBA" id="ARBA00022714"/>
    </source>
</evidence>
<dbReference type="Gene3D" id="3.30.390.50">
    <property type="entry name" value="CO dehydrogenase flavoprotein, C-terminal domain"/>
    <property type="match status" value="1"/>
</dbReference>
<dbReference type="PANTHER" id="PTHR45444:SF3">
    <property type="entry name" value="XANTHINE DEHYDROGENASE"/>
    <property type="match status" value="1"/>
</dbReference>
<feature type="binding site" evidence="14">
    <location>
        <position position="1055"/>
    </location>
    <ligand>
        <name>substrate</name>
    </ligand>
</feature>
<evidence type="ECO:0000256" key="9">
    <source>
        <dbReference type="ARBA" id="ARBA00023004"/>
    </source>
</evidence>
<keyword evidence="6 15" id="KW-0479">Metal-binding</keyword>
<dbReference type="InterPro" id="IPR006058">
    <property type="entry name" value="2Fe2S_fd_BS"/>
</dbReference>
<feature type="domain" description="2Fe-2S ferredoxin-type" evidence="16">
    <location>
        <begin position="1"/>
        <end position="69"/>
    </location>
</feature>
<keyword evidence="9 15" id="KW-0408">Iron</keyword>
<comment type="similarity">
    <text evidence="2">Belongs to the xanthine dehydrogenase family.</text>
</comment>
<accession>B7GAV1</accession>
<dbReference type="InterPro" id="IPR002888">
    <property type="entry name" value="2Fe-2S-bd"/>
</dbReference>
<dbReference type="SUPFAM" id="SSF54292">
    <property type="entry name" value="2Fe-2S ferredoxin-like"/>
    <property type="match status" value="1"/>
</dbReference>
<dbReference type="InterPro" id="IPR016167">
    <property type="entry name" value="FAD-bd_PCMH_sub1"/>
</dbReference>
<organism evidence="18 19">
    <name type="scientific">Phaeodactylum tricornutum (strain CCAP 1055/1)</name>
    <dbReference type="NCBI Taxonomy" id="556484"/>
    <lineage>
        <taxon>Eukaryota</taxon>
        <taxon>Sar</taxon>
        <taxon>Stramenopiles</taxon>
        <taxon>Ochrophyta</taxon>
        <taxon>Bacillariophyta</taxon>
        <taxon>Bacillariophyceae</taxon>
        <taxon>Bacillariophycidae</taxon>
        <taxon>Naviculales</taxon>
        <taxon>Phaeodactylaceae</taxon>
        <taxon>Phaeodactylum</taxon>
    </lineage>
</organism>
<dbReference type="SUPFAM" id="SSF47741">
    <property type="entry name" value="CO dehydrogenase ISP C-domain like"/>
    <property type="match status" value="1"/>
</dbReference>
<dbReference type="Pfam" id="PF01315">
    <property type="entry name" value="Ald_Xan_dh_C"/>
    <property type="match status" value="1"/>
</dbReference>
<comment type="cofactor">
    <cofactor evidence="15">
        <name>[2Fe-2S] cluster</name>
        <dbReference type="ChEBI" id="CHEBI:190135"/>
    </cofactor>
    <text evidence="15">Binds 2 [2Fe-2S] clusters.</text>
</comment>
<feature type="binding site" evidence="15">
    <location>
        <position position="95"/>
    </location>
    <ligand>
        <name>[2Fe-2S] cluster</name>
        <dbReference type="ChEBI" id="CHEBI:190135"/>
        <label>2</label>
    </ligand>
</feature>
<feature type="binding site" evidence="15">
    <location>
        <position position="125"/>
    </location>
    <ligand>
        <name>[2Fe-2S] cluster</name>
        <dbReference type="ChEBI" id="CHEBI:190135"/>
        <label>2</label>
    </ligand>
</feature>
<dbReference type="CDD" id="cd00207">
    <property type="entry name" value="fer2"/>
    <property type="match status" value="1"/>
</dbReference>
<evidence type="ECO:0000259" key="17">
    <source>
        <dbReference type="PROSITE" id="PS51387"/>
    </source>
</evidence>
<dbReference type="PROSITE" id="PS51387">
    <property type="entry name" value="FAD_PCMH"/>
    <property type="match status" value="1"/>
</dbReference>
<dbReference type="GO" id="GO:0071949">
    <property type="term" value="F:FAD binding"/>
    <property type="evidence" value="ECO:0007669"/>
    <property type="project" value="InterPro"/>
</dbReference>
<dbReference type="Proteomes" id="UP000000759">
    <property type="component" value="Chromosome 22"/>
</dbReference>
<dbReference type="FunFam" id="3.10.20.30:FF:000012">
    <property type="entry name" value="Xanthine dehydrogenase/oxidase"/>
    <property type="match status" value="1"/>
</dbReference>
<dbReference type="PROSITE" id="PS51085">
    <property type="entry name" value="2FE2S_FER_2"/>
    <property type="match status" value="1"/>
</dbReference>
<dbReference type="InterPro" id="IPR036318">
    <property type="entry name" value="FAD-bd_PCMH-like_sf"/>
</dbReference>
<evidence type="ECO:0000259" key="16">
    <source>
        <dbReference type="PROSITE" id="PS51085"/>
    </source>
</evidence>
<feature type="binding site" evidence="14">
    <location>
        <position position="423"/>
    </location>
    <ligand>
        <name>FAD</name>
        <dbReference type="ChEBI" id="CHEBI:57692"/>
    </ligand>
</feature>
<dbReference type="InterPro" id="IPR005107">
    <property type="entry name" value="CO_DH_flav_C"/>
</dbReference>
<feature type="binding site" evidence="15">
    <location>
        <position position="29"/>
    </location>
    <ligand>
        <name>[2Fe-2S] cluster</name>
        <dbReference type="ChEBI" id="CHEBI:190135"/>
        <label>1</label>
    </ligand>
</feature>
<evidence type="ECO:0000256" key="14">
    <source>
        <dbReference type="PIRSR" id="PIRSR000127-2"/>
    </source>
</evidence>
<dbReference type="KEGG" id="pti:PHATRDRAFT_15968"/>
<gene>
    <name evidence="18" type="ORF">PHATRDRAFT_15968</name>
</gene>
<evidence type="ECO:0000256" key="15">
    <source>
        <dbReference type="PIRSR" id="PIRSR000127-3"/>
    </source>
</evidence>
<evidence type="ECO:0000256" key="6">
    <source>
        <dbReference type="ARBA" id="ARBA00022723"/>
    </source>
</evidence>
<dbReference type="Gene3D" id="3.10.20.30">
    <property type="match status" value="1"/>
</dbReference>
<feature type="binding site" evidence="15">
    <location>
        <position position="1124"/>
    </location>
    <ligand>
        <name>Mo-molybdopterin</name>
        <dbReference type="ChEBI" id="CHEBI:71302"/>
    </ligand>
    <ligandPart>
        <name>Mo</name>
        <dbReference type="ChEBI" id="CHEBI:28685"/>
    </ligandPart>
</feature>
<dbReference type="InterPro" id="IPR036683">
    <property type="entry name" value="CO_DH_flav_C_dom_sf"/>
</dbReference>
<dbReference type="Gene3D" id="3.30.43.10">
    <property type="entry name" value="Uridine Diphospho-n-acetylenolpyruvylglucosamine Reductase, domain 2"/>
    <property type="match status" value="1"/>
</dbReference>
<feature type="binding site" evidence="14">
    <location>
        <begin position="271"/>
        <end position="278"/>
    </location>
    <ligand>
        <name>FAD</name>
        <dbReference type="ChEBI" id="CHEBI:57692"/>
    </ligand>
</feature>
<proteinExistence type="inferred from homology"/>
<keyword evidence="3 15" id="KW-0500">Molybdenum</keyword>
<dbReference type="SUPFAM" id="SSF56176">
    <property type="entry name" value="FAD-binding/transporter-associated domain-like"/>
    <property type="match status" value="1"/>
</dbReference>
<reference evidence="18 19" key="1">
    <citation type="journal article" date="2008" name="Nature">
        <title>The Phaeodactylum genome reveals the evolutionary history of diatom genomes.</title>
        <authorList>
            <person name="Bowler C."/>
            <person name="Allen A.E."/>
            <person name="Badger J.H."/>
            <person name="Grimwood J."/>
            <person name="Jabbari K."/>
            <person name="Kuo A."/>
            <person name="Maheswari U."/>
            <person name="Martens C."/>
            <person name="Maumus F."/>
            <person name="Otillar R.P."/>
            <person name="Rayko E."/>
            <person name="Salamov A."/>
            <person name="Vandepoele K."/>
            <person name="Beszteri B."/>
            <person name="Gruber A."/>
            <person name="Heijde M."/>
            <person name="Katinka M."/>
            <person name="Mock T."/>
            <person name="Valentin K."/>
            <person name="Verret F."/>
            <person name="Berges J.A."/>
            <person name="Brownlee C."/>
            <person name="Cadoret J.P."/>
            <person name="Chiovitti A."/>
            <person name="Choi C.J."/>
            <person name="Coesel S."/>
            <person name="De Martino A."/>
            <person name="Detter J.C."/>
            <person name="Durkin C."/>
            <person name="Falciatore A."/>
            <person name="Fournet J."/>
            <person name="Haruta M."/>
            <person name="Huysman M.J."/>
            <person name="Jenkins B.D."/>
            <person name="Jiroutova K."/>
            <person name="Jorgensen R.E."/>
            <person name="Joubert Y."/>
            <person name="Kaplan A."/>
            <person name="Kroger N."/>
            <person name="Kroth P.G."/>
            <person name="La Roche J."/>
            <person name="Lindquist E."/>
            <person name="Lommer M."/>
            <person name="Martin-Jezequel V."/>
            <person name="Lopez P.J."/>
            <person name="Lucas S."/>
            <person name="Mangogna M."/>
            <person name="McGinnis K."/>
            <person name="Medlin L.K."/>
            <person name="Montsant A."/>
            <person name="Oudot-Le Secq M.P."/>
            <person name="Napoli C."/>
            <person name="Obornik M."/>
            <person name="Parker M.S."/>
            <person name="Petit J.L."/>
            <person name="Porcel B.M."/>
            <person name="Poulsen N."/>
            <person name="Robison M."/>
            <person name="Rychlewski L."/>
            <person name="Rynearson T.A."/>
            <person name="Schmutz J."/>
            <person name="Shapiro H."/>
            <person name="Siaut M."/>
            <person name="Stanley M."/>
            <person name="Sussman M.R."/>
            <person name="Taylor A.R."/>
            <person name="Vardi A."/>
            <person name="von Dassow P."/>
            <person name="Vyverman W."/>
            <person name="Willis A."/>
            <person name="Wyrwicz L.S."/>
            <person name="Rokhsar D.S."/>
            <person name="Weissenbach J."/>
            <person name="Armbrust E.V."/>
            <person name="Green B.R."/>
            <person name="Van de Peer Y."/>
            <person name="Grigoriev I.V."/>
        </authorList>
    </citation>
    <scope>NUCLEOTIDE SEQUENCE [LARGE SCALE GENOMIC DNA]</scope>
    <source>
        <strain evidence="18 19">CCAP 1055/1</strain>
    </source>
</reference>
<feature type="binding site" evidence="14">
    <location>
        <position position="920"/>
    </location>
    <ligand>
        <name>substrate</name>
    </ligand>
</feature>
<dbReference type="SMART" id="SM01092">
    <property type="entry name" value="CO_deh_flav_C"/>
    <property type="match status" value="1"/>
</dbReference>
<dbReference type="FunFam" id="3.30.365.10:FF:000002">
    <property type="entry name" value="Xanthine dehydrogenase oxidase"/>
    <property type="match status" value="1"/>
</dbReference>
<dbReference type="RefSeq" id="XP_002184143.1">
    <property type="nucleotide sequence ID" value="XM_002184107.1"/>
</dbReference>
<feature type="binding site" evidence="14">
    <location>
        <position position="373"/>
    </location>
    <ligand>
        <name>FAD</name>
        <dbReference type="ChEBI" id="CHEBI:57692"/>
    </ligand>
</feature>
<sequence>NQTLLSFLRDVLRLTGSKLGCAEGGCGACTVMLSKKNVDTGKIKHFSVNACLMPVLAADGCHVTTVEGIGTVKNDNLHPVQNAMVDMHGSQCGFCTPGIIVSIYALLANNPTTAYLEEHLDGNLCRCTGYRPIWDAARSLCDDGEELVKGPCGTACRECPEREACDQDCNVQDKATSADNMCCSSSKDKMSTYKETFLTNKDSWRAQPNVMFPKVLMDTASVESTLLTKPLMIVDRSEYHTGGTWFKPTTFAGLLALLQEFGGTGTGACKIVVGNTEVGIETRFKYAVYPRLISPSESIRELFGFEVSGANLIIGSCCPLSTIQHHCNALGEQDLLVRTVMPIHDMLRWFASTQIRNVACLGGNLVTASPISDMNPMLASMGAKLVIASLDATDKTTICRRYVDVSDFFVKYRTVDLKPTEILERIEVPVLRNPFEYLKPFKQARRREDDISIVTSGMRLKLTVVDHEYIIEEASLAFGGMAPTTVLATETVKILIGSAFCAKSFESATEALLQELSLPEAVPGGQAAFRMTLATSFLYKFFLSVVADLKADISAIRANPSAYPGMEVDLPDPPSVDTMEESGTTTVVGKASAHQSGPLHCTGEAAYCDDIPMPAGTLQACLVLARECGGVFEAMDVAEALAIPGVIGIYNYDSLVGLGGSNELGPIIHDETVFLRPGDIVRTVGQVLGIAVAETLEAAEFAARTVHVTCSQPKEKVVVTVEDAIETGSFYEFSRHSMERGDIAIIDSLATIADSTGTPSLGDVVKISGTFRSGAQEHFYLETNAALVIPSESDTNLTIYASTQAPTETQAYCASATGTPASKVVVRMKRMGGGFGGKETRSVFAACAAAVAAKCASRPIRLTLSRDVDMKITGTRHVFLSKYHASAQITENGAKLVAFDVKLFANGGSSFDLSGPVVDRALFHVDGVYMFPSFRAEGVPCKTVQAPHTAFRGFGGPQGMAVVEHVMDHLALATNVDADKLRRMNMYNDGEATPFGMIVGGHHSGNWNVPVMWDRLVQELDVPHRRERIAQFNAKHKWLKRGLCLIPTRFGIAFTTKFMNQGGALVHLYVDGTVLVTHGGTEMGQGLHTKVCQVAAQSFGIPLNDVYVNDTSTDKVANSLPTAASMSTDTYGMATLDACRQILKRLEPFREKLGADAPLKDVAHAAFFARVDLTAHGFFTVDDKRCGFDWKKERPEGFPDDKPANSWRGNPFNYFTQGVVCTEVEIDVLSGNHRTLQSDLLVDVGASINPAIDIGQIEGAFVQGMGWSTIEEVTYADDDHTWIRPRGSLFTSGPGTYKIPAFNDVPETFNVSLMDNVDNPFAVHSSKAIGEPPFFLGASVFYAIKDAVTAARSQNLGQTSYFEMRMPATSERIRMYCADPLASQAVS</sequence>
<keyword evidence="8" id="KW-0560">Oxidoreductase</keyword>
<dbReference type="Pfam" id="PF03450">
    <property type="entry name" value="CO_deh_flav_C"/>
    <property type="match status" value="1"/>
</dbReference>
<evidence type="ECO:0000256" key="13">
    <source>
        <dbReference type="PIRSR" id="PIRSR000127-1"/>
    </source>
</evidence>
<feature type="binding site" evidence="14">
    <location>
        <position position="350"/>
    </location>
    <ligand>
        <name>FAD</name>
        <dbReference type="ChEBI" id="CHEBI:57692"/>
    </ligand>
</feature>
<dbReference type="EMBL" id="CM000624">
    <property type="protein sequence ID" value="EEC44321.1"/>
    <property type="molecule type" value="Genomic_DNA"/>
</dbReference>
<reference evidence="19" key="2">
    <citation type="submission" date="2008-08" db="EMBL/GenBank/DDBJ databases">
        <authorList>
            <consortium name="Diatom Consortium"/>
            <person name="Grigoriev I."/>
            <person name="Grimwood J."/>
            <person name="Kuo A."/>
            <person name="Otillar R.P."/>
            <person name="Salamov A."/>
            <person name="Detter J.C."/>
            <person name="Lindquist E."/>
            <person name="Shapiro H."/>
            <person name="Lucas S."/>
            <person name="Glavina del Rio T."/>
            <person name="Pitluck S."/>
            <person name="Rokhsar D."/>
            <person name="Bowler C."/>
        </authorList>
    </citation>
    <scope>GENOME REANNOTATION</scope>
    <source>
        <strain evidence="19">CCAP 1055/1</strain>
    </source>
</reference>
<feature type="binding site" evidence="14">
    <location>
        <position position="442"/>
    </location>
    <ligand>
        <name>FAD</name>
        <dbReference type="ChEBI" id="CHEBI:57692"/>
    </ligand>
</feature>
<name>B7GAV1_PHATC</name>
<dbReference type="PROSITE" id="PS00197">
    <property type="entry name" value="2FE2S_FER_1"/>
    <property type="match status" value="1"/>
</dbReference>
<dbReference type="InterPro" id="IPR036884">
    <property type="entry name" value="2Fe-2S-bd_dom_sf"/>
</dbReference>
<dbReference type="SMART" id="SM01008">
    <property type="entry name" value="Ald_Xan_dh_C"/>
    <property type="match status" value="1"/>
</dbReference>
<dbReference type="Gene3D" id="1.10.150.120">
    <property type="entry name" value="[2Fe-2S]-binding domain"/>
    <property type="match status" value="1"/>
</dbReference>
<dbReference type="eggNOG" id="KOG0430">
    <property type="taxonomic scope" value="Eukaryota"/>
</dbReference>
<feature type="binding site" evidence="15">
    <location>
        <position position="952"/>
    </location>
    <ligand>
        <name>Mo-molybdopterin</name>
        <dbReference type="ChEBI" id="CHEBI:71302"/>
    </ligand>
    <ligandPart>
        <name>Mo</name>
        <dbReference type="ChEBI" id="CHEBI:28685"/>
    </ligandPart>
</feature>
<feature type="domain" description="FAD-binding PCMH-type" evidence="17">
    <location>
        <begin position="238"/>
        <end position="433"/>
    </location>
</feature>
<dbReference type="PIRSF" id="PIRSF000127">
    <property type="entry name" value="Xanthine_DH"/>
    <property type="match status" value="1"/>
</dbReference>
<feature type="binding site" evidence="14">
    <location>
        <position position="954"/>
    </location>
    <ligand>
        <name>substrate</name>
    </ligand>
</feature>
<feature type="binding site" evidence="15">
    <location>
        <position position="835"/>
    </location>
    <ligand>
        <name>Mo-molybdopterin</name>
        <dbReference type="ChEBI" id="CHEBI:71302"/>
    </ligand>
    <ligandPart>
        <name>Mo</name>
        <dbReference type="ChEBI" id="CHEBI:28685"/>
    </ligandPart>
</feature>
<evidence type="ECO:0000256" key="3">
    <source>
        <dbReference type="ARBA" id="ARBA00022505"/>
    </source>
</evidence>
<dbReference type="InterPro" id="IPR016169">
    <property type="entry name" value="FAD-bd_PCMH_sub2"/>
</dbReference>
<dbReference type="InterPro" id="IPR012675">
    <property type="entry name" value="Beta-grasp_dom_sf"/>
</dbReference>
<dbReference type="PaxDb" id="2850-Phatr15968"/>
<evidence type="ECO:0000256" key="8">
    <source>
        <dbReference type="ARBA" id="ARBA00023002"/>
    </source>
</evidence>
<dbReference type="FunFam" id="3.30.365.10:FF:000001">
    <property type="entry name" value="Xanthine dehydrogenase oxidase"/>
    <property type="match status" value="1"/>
</dbReference>
<dbReference type="InterPro" id="IPR008274">
    <property type="entry name" value="AldOxase/xan_DH_MoCoBD1"/>
</dbReference>
<evidence type="ECO:0000313" key="18">
    <source>
        <dbReference type="EMBL" id="EEC44321.1"/>
    </source>
</evidence>
<dbReference type="GO" id="GO:0005506">
    <property type="term" value="F:iron ion binding"/>
    <property type="evidence" value="ECO:0007669"/>
    <property type="project" value="InterPro"/>
</dbReference>
<dbReference type="PANTHER" id="PTHR45444">
    <property type="entry name" value="XANTHINE DEHYDROGENASE"/>
    <property type="match status" value="1"/>
</dbReference>
<feature type="binding site" evidence="15">
    <location>
        <position position="127"/>
    </location>
    <ligand>
        <name>[2Fe-2S] cluster</name>
        <dbReference type="ChEBI" id="CHEBI:190135"/>
        <label>2</label>
    </ligand>
</feature>
<dbReference type="Pfam" id="PF00111">
    <property type="entry name" value="Fer2"/>
    <property type="match status" value="1"/>
</dbReference>
<dbReference type="SUPFAM" id="SSF54665">
    <property type="entry name" value="CO dehydrogenase molybdoprotein N-domain-like"/>
    <property type="match status" value="1"/>
</dbReference>
<dbReference type="Pfam" id="PF00941">
    <property type="entry name" value="FAD_binding_5"/>
    <property type="match status" value="1"/>
</dbReference>
<dbReference type="GO" id="GO:0016491">
    <property type="term" value="F:oxidoreductase activity"/>
    <property type="evidence" value="ECO:0007669"/>
    <property type="project" value="UniProtKB-KW"/>
</dbReference>